<gene>
    <name evidence="1" type="ORF">Ari01nite_18460</name>
</gene>
<dbReference type="EMBL" id="BOMV01000013">
    <property type="protein sequence ID" value="GIE94381.1"/>
    <property type="molecule type" value="Genomic_DNA"/>
</dbReference>
<name>A0A919JSJ4_9ACTN</name>
<reference evidence="1" key="1">
    <citation type="submission" date="2021-01" db="EMBL/GenBank/DDBJ databases">
        <title>Whole genome shotgun sequence of Actinoplanes rishiriensis NBRC 108556.</title>
        <authorList>
            <person name="Komaki H."/>
            <person name="Tamura T."/>
        </authorList>
    </citation>
    <scope>NUCLEOTIDE SEQUENCE</scope>
    <source>
        <strain evidence="1">NBRC 108556</strain>
    </source>
</reference>
<organism evidence="1 2">
    <name type="scientific">Paractinoplanes rishiriensis</name>
    <dbReference type="NCBI Taxonomy" id="1050105"/>
    <lineage>
        <taxon>Bacteria</taxon>
        <taxon>Bacillati</taxon>
        <taxon>Actinomycetota</taxon>
        <taxon>Actinomycetes</taxon>
        <taxon>Micromonosporales</taxon>
        <taxon>Micromonosporaceae</taxon>
        <taxon>Paractinoplanes</taxon>
    </lineage>
</organism>
<dbReference type="AlphaFoldDB" id="A0A919JSJ4"/>
<evidence type="ECO:0000313" key="1">
    <source>
        <dbReference type="EMBL" id="GIE94381.1"/>
    </source>
</evidence>
<comment type="caution">
    <text evidence="1">The sequence shown here is derived from an EMBL/GenBank/DDBJ whole genome shotgun (WGS) entry which is preliminary data.</text>
</comment>
<keyword evidence="2" id="KW-1185">Reference proteome</keyword>
<dbReference type="RefSeq" id="WP_203780701.1">
    <property type="nucleotide sequence ID" value="NZ_BOMV01000013.1"/>
</dbReference>
<evidence type="ECO:0000313" key="2">
    <source>
        <dbReference type="Proteomes" id="UP000636960"/>
    </source>
</evidence>
<dbReference type="Proteomes" id="UP000636960">
    <property type="component" value="Unassembled WGS sequence"/>
</dbReference>
<proteinExistence type="predicted"/>
<sequence>MNREPLIAEYHEMLRARGIEHLVRPEGTAEPEAHITTQLMARMVAEARRSAADYGEENLMPAQIADAPVDRLAEVSGRIEQALAGLGHELPGPVYVGEYPHHSFNARALAARNGTLLLINTGLHYLLVEVALALNTRVVVATPAEGGYTLQPTTEAMLRRRREADATMARSLAAYVLHSDSRRGGKQPVDATARGILSYRYAAAAETFAVAHEYGHFLAGHLLARPAGDGWLRKSHDQEFEADEIGMLLALAATGDDGFDKNITVAGTFLFFAIDHLLNRVRDEVPELDRAAIVADHPPSAVRAATLRRTLTEIEGPDVFQLADATTPVLASAEDAIIHSLRALL</sequence>
<accession>A0A919JSJ4</accession>
<protein>
    <submittedName>
        <fullName evidence="1">Uncharacterized protein</fullName>
    </submittedName>
</protein>